<proteinExistence type="predicted"/>
<accession>A0A6J5MXT0</accession>
<evidence type="ECO:0000313" key="1">
    <source>
        <dbReference type="EMBL" id="CAB4150777.1"/>
    </source>
</evidence>
<reference evidence="1" key="1">
    <citation type="submission" date="2020-04" db="EMBL/GenBank/DDBJ databases">
        <authorList>
            <person name="Chiriac C."/>
            <person name="Salcher M."/>
            <person name="Ghai R."/>
            <person name="Kavagutti S V."/>
        </authorList>
    </citation>
    <scope>NUCLEOTIDE SEQUENCE</scope>
</reference>
<name>A0A6J5MXT0_9CAUD</name>
<sequence>MKVKRNIVALLDSGKCLSAVSVAQELQLSLNSVQTTLSLMAKGNEVDRVVEKKTTGTRGRQNVYLYRKRDANQEIGSGVVLGQQGAVPNQAESIASS</sequence>
<protein>
    <recommendedName>
        <fullName evidence="2">Helix-turn-helix domain containing protein</fullName>
    </recommendedName>
</protein>
<organism evidence="1">
    <name type="scientific">uncultured Caudovirales phage</name>
    <dbReference type="NCBI Taxonomy" id="2100421"/>
    <lineage>
        <taxon>Viruses</taxon>
        <taxon>Duplodnaviria</taxon>
        <taxon>Heunggongvirae</taxon>
        <taxon>Uroviricota</taxon>
        <taxon>Caudoviricetes</taxon>
        <taxon>Peduoviridae</taxon>
        <taxon>Maltschvirus</taxon>
        <taxon>Maltschvirus maltsch</taxon>
    </lineage>
</organism>
<gene>
    <name evidence="1" type="ORF">UFOVP577_34</name>
</gene>
<dbReference type="EMBL" id="LR796547">
    <property type="protein sequence ID" value="CAB4150777.1"/>
    <property type="molecule type" value="Genomic_DNA"/>
</dbReference>
<evidence type="ECO:0008006" key="2">
    <source>
        <dbReference type="Google" id="ProtNLM"/>
    </source>
</evidence>